<dbReference type="Proteomes" id="UP000036681">
    <property type="component" value="Unplaced"/>
</dbReference>
<feature type="compositionally biased region" description="Polar residues" evidence="1">
    <location>
        <begin position="1"/>
        <end position="10"/>
    </location>
</feature>
<dbReference type="AlphaFoldDB" id="A0A0M3I2C5"/>
<evidence type="ECO:0000313" key="3">
    <source>
        <dbReference type="WBParaSite" id="ALUE_0001062001-mRNA-1"/>
    </source>
</evidence>
<name>A0A0M3I2C5_ASCLU</name>
<sequence>MAMALQQQATYLRGTTPPRRHISELPKSAAIALHYPPRKQTSSPLPEVKQHRIYDRGHVFSKSWNPERYICYETPPDVDSDASVPTQIDDYGLDPYKKFYHIIDMNTFVSQIILGKGSHMSVDMLAHSRYGNALPTSTAEGKPAGCLNVQQLAQQPFVVLILPTGWVKAIRNIPQNL</sequence>
<protein>
    <submittedName>
        <fullName evidence="3">PPM-type phosphatase domain-containing protein</fullName>
    </submittedName>
</protein>
<keyword evidence="2" id="KW-1185">Reference proteome</keyword>
<dbReference type="WBParaSite" id="ALUE_0001062001-mRNA-1">
    <property type="protein sequence ID" value="ALUE_0001062001-mRNA-1"/>
    <property type="gene ID" value="ALUE_0001062001"/>
</dbReference>
<reference evidence="3" key="1">
    <citation type="submission" date="2017-02" db="UniProtKB">
        <authorList>
            <consortium name="WormBaseParasite"/>
        </authorList>
    </citation>
    <scope>IDENTIFICATION</scope>
</reference>
<feature type="region of interest" description="Disordered" evidence="1">
    <location>
        <begin position="1"/>
        <end position="21"/>
    </location>
</feature>
<proteinExistence type="predicted"/>
<accession>A0A0M3I2C5</accession>
<organism evidence="2 3">
    <name type="scientific">Ascaris lumbricoides</name>
    <name type="common">Giant roundworm</name>
    <dbReference type="NCBI Taxonomy" id="6252"/>
    <lineage>
        <taxon>Eukaryota</taxon>
        <taxon>Metazoa</taxon>
        <taxon>Ecdysozoa</taxon>
        <taxon>Nematoda</taxon>
        <taxon>Chromadorea</taxon>
        <taxon>Rhabditida</taxon>
        <taxon>Spirurina</taxon>
        <taxon>Ascaridomorpha</taxon>
        <taxon>Ascaridoidea</taxon>
        <taxon>Ascarididae</taxon>
        <taxon>Ascaris</taxon>
    </lineage>
</organism>
<evidence type="ECO:0000313" key="2">
    <source>
        <dbReference type="Proteomes" id="UP000036681"/>
    </source>
</evidence>
<evidence type="ECO:0000256" key="1">
    <source>
        <dbReference type="SAM" id="MobiDB-lite"/>
    </source>
</evidence>